<dbReference type="GO" id="GO:0003964">
    <property type="term" value="F:RNA-directed DNA polymerase activity"/>
    <property type="evidence" value="ECO:0007669"/>
    <property type="project" value="UniProtKB-KW"/>
</dbReference>
<reference evidence="2" key="1">
    <citation type="journal article" date="2019" name="Plant Biotechnol. J.">
        <title>Genome sequencing of the Australian wild diploid species Gossypium australe highlights disease resistance and delayed gland morphogenesis.</title>
        <authorList>
            <person name="Cai Y."/>
            <person name="Cai X."/>
            <person name="Wang Q."/>
            <person name="Wang P."/>
            <person name="Zhang Y."/>
            <person name="Cai C."/>
            <person name="Xu Y."/>
            <person name="Wang K."/>
            <person name="Zhou Z."/>
            <person name="Wang C."/>
            <person name="Geng S."/>
            <person name="Li B."/>
            <person name="Dong Q."/>
            <person name="Hou Y."/>
            <person name="Wang H."/>
            <person name="Ai P."/>
            <person name="Liu Z."/>
            <person name="Yi F."/>
            <person name="Sun M."/>
            <person name="An G."/>
            <person name="Cheng J."/>
            <person name="Zhang Y."/>
            <person name="Shi Q."/>
            <person name="Xie Y."/>
            <person name="Shi X."/>
            <person name="Chang Y."/>
            <person name="Huang F."/>
            <person name="Chen Y."/>
            <person name="Hong S."/>
            <person name="Mi L."/>
            <person name="Sun Q."/>
            <person name="Zhang L."/>
            <person name="Zhou B."/>
            <person name="Peng R."/>
            <person name="Zhang X."/>
            <person name="Liu F."/>
        </authorList>
    </citation>
    <scope>NUCLEOTIDE SEQUENCE [LARGE SCALE GENOMIC DNA]</scope>
    <source>
        <strain evidence="2">cv. PA1801</strain>
    </source>
</reference>
<gene>
    <name evidence="1" type="ORF">EPI10_034388</name>
</gene>
<comment type="caution">
    <text evidence="1">The sequence shown here is derived from an EMBL/GenBank/DDBJ whole genome shotgun (WGS) entry which is preliminary data.</text>
</comment>
<protein>
    <submittedName>
        <fullName evidence="1">Reverse transcriptase</fullName>
    </submittedName>
</protein>
<dbReference type="Proteomes" id="UP000325315">
    <property type="component" value="Unassembled WGS sequence"/>
</dbReference>
<dbReference type="OrthoDB" id="1302332at2759"/>
<keyword evidence="1" id="KW-0808">Transferase</keyword>
<keyword evidence="1" id="KW-0695">RNA-directed DNA polymerase</keyword>
<keyword evidence="2" id="KW-1185">Reference proteome</keyword>
<evidence type="ECO:0000313" key="1">
    <source>
        <dbReference type="EMBL" id="KAA3452440.1"/>
    </source>
</evidence>
<name>A0A5B6U3C7_9ROSI</name>
<keyword evidence="1" id="KW-0548">Nucleotidyltransferase</keyword>
<accession>A0A5B6U3C7</accession>
<proteinExistence type="predicted"/>
<dbReference type="AlphaFoldDB" id="A0A5B6U3C7"/>
<evidence type="ECO:0000313" key="2">
    <source>
        <dbReference type="Proteomes" id="UP000325315"/>
    </source>
</evidence>
<dbReference type="EMBL" id="SMMG02000027">
    <property type="protein sequence ID" value="KAA3452440.1"/>
    <property type="molecule type" value="Genomic_DNA"/>
</dbReference>
<organism evidence="1 2">
    <name type="scientific">Gossypium australe</name>
    <dbReference type="NCBI Taxonomy" id="47621"/>
    <lineage>
        <taxon>Eukaryota</taxon>
        <taxon>Viridiplantae</taxon>
        <taxon>Streptophyta</taxon>
        <taxon>Embryophyta</taxon>
        <taxon>Tracheophyta</taxon>
        <taxon>Spermatophyta</taxon>
        <taxon>Magnoliopsida</taxon>
        <taxon>eudicotyledons</taxon>
        <taxon>Gunneridae</taxon>
        <taxon>Pentapetalae</taxon>
        <taxon>rosids</taxon>
        <taxon>malvids</taxon>
        <taxon>Malvales</taxon>
        <taxon>Malvaceae</taxon>
        <taxon>Malvoideae</taxon>
        <taxon>Gossypium</taxon>
    </lineage>
</organism>
<sequence>MEARNTIINEHLLSDIDRCIFEEDNRKLIATYTSEEIREALFEMGSTKALGKTDFQPYFIKDSGISLGMMSFLFVYIF</sequence>